<dbReference type="RefSeq" id="WP_143092072.1">
    <property type="nucleotide sequence ID" value="NZ_FOQK01000002.1"/>
</dbReference>
<feature type="transmembrane region" description="Helical" evidence="6">
    <location>
        <begin position="442"/>
        <end position="465"/>
    </location>
</feature>
<feature type="transmembrane region" description="Helical" evidence="6">
    <location>
        <begin position="336"/>
        <end position="358"/>
    </location>
</feature>
<proteinExistence type="predicted"/>
<dbReference type="PANTHER" id="PTHR30250:SF26">
    <property type="entry name" value="PSMA PROTEIN"/>
    <property type="match status" value="1"/>
</dbReference>
<feature type="transmembrane region" description="Helical" evidence="6">
    <location>
        <begin position="190"/>
        <end position="209"/>
    </location>
</feature>
<dbReference type="Proteomes" id="UP000183639">
    <property type="component" value="Unassembled WGS sequence"/>
</dbReference>
<keyword evidence="2" id="KW-1003">Cell membrane</keyword>
<reference evidence="7 8" key="1">
    <citation type="submission" date="2016-10" db="EMBL/GenBank/DDBJ databases">
        <authorList>
            <person name="de Groot N.N."/>
        </authorList>
    </citation>
    <scope>NUCLEOTIDE SEQUENCE [LARGE SCALE GENOMIC DNA]</scope>
    <source>
        <strain evidence="7 8">Z108</strain>
    </source>
</reference>
<evidence type="ECO:0000313" key="8">
    <source>
        <dbReference type="Proteomes" id="UP000183639"/>
    </source>
</evidence>
<dbReference type="PANTHER" id="PTHR30250">
    <property type="entry name" value="PST FAMILY PREDICTED COLANIC ACID TRANSPORTER"/>
    <property type="match status" value="1"/>
</dbReference>
<dbReference type="AlphaFoldDB" id="A0A1I3BZ29"/>
<feature type="transmembrane region" description="Helical" evidence="6">
    <location>
        <begin position="53"/>
        <end position="74"/>
    </location>
</feature>
<keyword evidence="5 6" id="KW-0472">Membrane</keyword>
<feature type="transmembrane region" description="Helical" evidence="6">
    <location>
        <begin position="311"/>
        <end position="330"/>
    </location>
</feature>
<feature type="transmembrane region" description="Helical" evidence="6">
    <location>
        <begin position="471"/>
        <end position="490"/>
    </location>
</feature>
<dbReference type="GO" id="GO:0005886">
    <property type="term" value="C:plasma membrane"/>
    <property type="evidence" value="ECO:0007669"/>
    <property type="project" value="UniProtKB-SubCell"/>
</dbReference>
<evidence type="ECO:0000256" key="5">
    <source>
        <dbReference type="ARBA" id="ARBA00023136"/>
    </source>
</evidence>
<keyword evidence="3 6" id="KW-0812">Transmembrane</keyword>
<feature type="transmembrane region" description="Helical" evidence="6">
    <location>
        <begin position="379"/>
        <end position="400"/>
    </location>
</feature>
<evidence type="ECO:0000256" key="1">
    <source>
        <dbReference type="ARBA" id="ARBA00004651"/>
    </source>
</evidence>
<dbReference type="OrthoDB" id="8609648at2"/>
<comment type="subcellular location">
    <subcellularLocation>
        <location evidence="1">Cell membrane</location>
        <topology evidence="1">Multi-pass membrane protein</topology>
    </subcellularLocation>
</comment>
<evidence type="ECO:0000256" key="6">
    <source>
        <dbReference type="SAM" id="Phobius"/>
    </source>
</evidence>
<feature type="transmembrane region" description="Helical" evidence="6">
    <location>
        <begin position="406"/>
        <end position="430"/>
    </location>
</feature>
<feature type="transmembrane region" description="Helical" evidence="6">
    <location>
        <begin position="20"/>
        <end position="41"/>
    </location>
</feature>
<protein>
    <submittedName>
        <fullName evidence="7">Membrane protein involved in the export of O-antigen and teichoic acid</fullName>
    </submittedName>
</protein>
<feature type="transmembrane region" description="Helical" evidence="6">
    <location>
        <begin position="126"/>
        <end position="146"/>
    </location>
</feature>
<gene>
    <name evidence="7" type="ORF">SAMN04487861_1029</name>
</gene>
<evidence type="ECO:0000256" key="4">
    <source>
        <dbReference type="ARBA" id="ARBA00022989"/>
    </source>
</evidence>
<evidence type="ECO:0000313" key="7">
    <source>
        <dbReference type="EMBL" id="SFH67189.1"/>
    </source>
</evidence>
<accession>A0A1I3BZ29</accession>
<organism evidence="7 8">
    <name type="scientific">Selenomonas ruminantium</name>
    <dbReference type="NCBI Taxonomy" id="971"/>
    <lineage>
        <taxon>Bacteria</taxon>
        <taxon>Bacillati</taxon>
        <taxon>Bacillota</taxon>
        <taxon>Negativicutes</taxon>
        <taxon>Selenomonadales</taxon>
        <taxon>Selenomonadaceae</taxon>
        <taxon>Selenomonas</taxon>
    </lineage>
</organism>
<feature type="transmembrane region" description="Helical" evidence="6">
    <location>
        <begin position="95"/>
        <end position="114"/>
    </location>
</feature>
<sequence length="507" mass="57877">MMTGTDRIKNSSRNLVFGMLKYIVTLLCPFVIRTILIYRLGVEYAGINSLFSSILQVLSLSELGFSTVVVYTLYEPVAKKNIKRICSLLAFFKKIYKYCGLFILVMGLGLTPFVRNFISGHCPDDINIYIVFVLLLLNTSISYLFCGYKSVLFSANQRDDMLSKASVISSLVTYFLQIGALIIFENYYLFVISLLMGTLLNNVFMNIYAKKMYPEVCCKGDIETQEKKKLFKSVGALFGHQLDMVIINSADNLVISMFLGLSMIAIYNNYFYILSGILSVLIMVSNSFAGSIGNSIAIEPKEKNYKNFIDFTYFIGMISSVCVVLLFSLYQDFMLIWMGPDMILDIGIVFLICFSLYVRQFRRSLSTYKIAAGIWEKDWIKPYIAGFANLILNIILVQYIGLYGVIISTILCFCVIDIPWETVVFFQGYFKDGLRGYLKVQFRLLLKTIVIGLVAFYISNCIYVATITMLIVKFMVLLLITSVLLIICSYKDEEFKYVIRKIKPMIR</sequence>
<feature type="transmembrane region" description="Helical" evidence="6">
    <location>
        <begin position="270"/>
        <end position="290"/>
    </location>
</feature>
<evidence type="ECO:0000256" key="3">
    <source>
        <dbReference type="ARBA" id="ARBA00022692"/>
    </source>
</evidence>
<dbReference type="InterPro" id="IPR050833">
    <property type="entry name" value="Poly_Biosynth_Transport"/>
</dbReference>
<feature type="transmembrane region" description="Helical" evidence="6">
    <location>
        <begin position="167"/>
        <end position="184"/>
    </location>
</feature>
<evidence type="ECO:0000256" key="2">
    <source>
        <dbReference type="ARBA" id="ARBA00022475"/>
    </source>
</evidence>
<keyword evidence="4 6" id="KW-1133">Transmembrane helix</keyword>
<dbReference type="EMBL" id="FOQK01000002">
    <property type="protein sequence ID" value="SFH67189.1"/>
    <property type="molecule type" value="Genomic_DNA"/>
</dbReference>
<name>A0A1I3BZ29_SELRU</name>